<dbReference type="NCBIfam" id="TIGR04336">
    <property type="entry name" value="AmmeMemoSam_B"/>
    <property type="match status" value="1"/>
</dbReference>
<reference evidence="2 3" key="1">
    <citation type="submission" date="2024-09" db="EMBL/GenBank/DDBJ databases">
        <title>Chromosome-scale assembly of Riccia sorocarpa.</title>
        <authorList>
            <person name="Paukszto L."/>
        </authorList>
    </citation>
    <scope>NUCLEOTIDE SEQUENCE [LARGE SCALE GENOMIC DNA]</scope>
    <source>
        <strain evidence="2">LP-2024</strain>
        <tissue evidence="2">Aerial parts of the thallus</tissue>
    </source>
</reference>
<dbReference type="CDD" id="cd07361">
    <property type="entry name" value="MEMO_like"/>
    <property type="match status" value="1"/>
</dbReference>
<gene>
    <name evidence="2" type="ORF">R1sor_020532</name>
</gene>
<evidence type="ECO:0000313" key="3">
    <source>
        <dbReference type="Proteomes" id="UP001633002"/>
    </source>
</evidence>
<name>A0ABD3IFI3_9MARC</name>
<dbReference type="PANTHER" id="PTHR11060">
    <property type="entry name" value="PROTEIN MEMO1"/>
    <property type="match status" value="1"/>
</dbReference>
<keyword evidence="3" id="KW-1185">Reference proteome</keyword>
<sequence>MARKASHAGTWYNENARELAEELDRWLQAANPSKRSNARAVIAPHAGYRYSGRCAAYAFANIDPQTISRVFLLGPSHHHFTRKCALSRTSVYKTPLGDLPIDLEIYEELKTTGRFEDMDLSVDEAEHSMEMHLPYIARIFQGHSVKVVPILVGALSSESEAAYGRLLAKYIDDPRNFFSVSSDFCHWGSRFNYTYYEKKHGPIYKSIEVLDQNGMSIIETGDPRAFKDYMHEYDNTICGQHPISVFLNMTEYSNTKLQIKFLQYEQSSHCKSMRDSSVSYASAVATVSAS</sequence>
<dbReference type="InterPro" id="IPR002737">
    <property type="entry name" value="MEMO1_fam"/>
</dbReference>
<evidence type="ECO:0000313" key="2">
    <source>
        <dbReference type="EMBL" id="KAL3702510.1"/>
    </source>
</evidence>
<dbReference type="Gene3D" id="3.40.830.10">
    <property type="entry name" value="LigB-like"/>
    <property type="match status" value="1"/>
</dbReference>
<dbReference type="EMBL" id="JBJQOH010000001">
    <property type="protein sequence ID" value="KAL3702510.1"/>
    <property type="molecule type" value="Genomic_DNA"/>
</dbReference>
<dbReference type="AlphaFoldDB" id="A0ABD3IFI3"/>
<comment type="caution">
    <text evidence="2">The sequence shown here is derived from an EMBL/GenBank/DDBJ whole genome shotgun (WGS) entry which is preliminary data.</text>
</comment>
<proteinExistence type="inferred from homology"/>
<protein>
    <recommendedName>
        <fullName evidence="4">Protein MEMO1</fullName>
    </recommendedName>
</protein>
<dbReference type="PANTHER" id="PTHR11060:SF0">
    <property type="entry name" value="PROTEIN MEMO1"/>
    <property type="match status" value="1"/>
</dbReference>
<accession>A0ABD3IFI3</accession>
<dbReference type="Proteomes" id="UP001633002">
    <property type="component" value="Unassembled WGS sequence"/>
</dbReference>
<evidence type="ECO:0008006" key="4">
    <source>
        <dbReference type="Google" id="ProtNLM"/>
    </source>
</evidence>
<evidence type="ECO:0000256" key="1">
    <source>
        <dbReference type="ARBA" id="ARBA00006315"/>
    </source>
</evidence>
<organism evidence="2 3">
    <name type="scientific">Riccia sorocarpa</name>
    <dbReference type="NCBI Taxonomy" id="122646"/>
    <lineage>
        <taxon>Eukaryota</taxon>
        <taxon>Viridiplantae</taxon>
        <taxon>Streptophyta</taxon>
        <taxon>Embryophyta</taxon>
        <taxon>Marchantiophyta</taxon>
        <taxon>Marchantiopsida</taxon>
        <taxon>Marchantiidae</taxon>
        <taxon>Marchantiales</taxon>
        <taxon>Ricciaceae</taxon>
        <taxon>Riccia</taxon>
    </lineage>
</organism>
<comment type="similarity">
    <text evidence="1">Belongs to the MEMO1 family.</text>
</comment>
<dbReference type="HAMAP" id="MF_00055">
    <property type="entry name" value="MEMO1"/>
    <property type="match status" value="1"/>
</dbReference>
<dbReference type="Pfam" id="PF01875">
    <property type="entry name" value="Memo"/>
    <property type="match status" value="1"/>
</dbReference>